<dbReference type="EMBL" id="SBKQ01000009">
    <property type="protein sequence ID" value="RXR31483.1"/>
    <property type="molecule type" value="Genomic_DNA"/>
</dbReference>
<comment type="caution">
    <text evidence="2">The sequence shown here is derived from an EMBL/GenBank/DDBJ whole genome shotgun (WGS) entry which is preliminary data.</text>
</comment>
<dbReference type="RefSeq" id="WP_129464649.1">
    <property type="nucleotide sequence ID" value="NZ_JACSXZ010000001.1"/>
</dbReference>
<gene>
    <name evidence="2" type="ORF">EQG68_09485</name>
</gene>
<evidence type="ECO:0000313" key="2">
    <source>
        <dbReference type="EMBL" id="RXR31483.1"/>
    </source>
</evidence>
<organism evidence="2 3">
    <name type="scientific">Flavobacterium piscinae</name>
    <dbReference type="NCBI Taxonomy" id="2506424"/>
    <lineage>
        <taxon>Bacteria</taxon>
        <taxon>Pseudomonadati</taxon>
        <taxon>Bacteroidota</taxon>
        <taxon>Flavobacteriia</taxon>
        <taxon>Flavobacteriales</taxon>
        <taxon>Flavobacteriaceae</taxon>
        <taxon>Flavobacterium</taxon>
    </lineage>
</organism>
<feature type="chain" id="PRO_5041126894" description="DUF4136 domain-containing protein" evidence="1">
    <location>
        <begin position="19"/>
        <end position="196"/>
    </location>
</feature>
<dbReference type="AlphaFoldDB" id="A0A4Q1KN83"/>
<dbReference type="Proteomes" id="UP000289734">
    <property type="component" value="Unassembled WGS sequence"/>
</dbReference>
<accession>A0A4Q1KN83</accession>
<dbReference type="OrthoDB" id="1151160at2"/>
<keyword evidence="1" id="KW-0732">Signal</keyword>
<protein>
    <recommendedName>
        <fullName evidence="4">DUF4136 domain-containing protein</fullName>
    </recommendedName>
</protein>
<keyword evidence="3" id="KW-1185">Reference proteome</keyword>
<proteinExistence type="predicted"/>
<evidence type="ECO:0000256" key="1">
    <source>
        <dbReference type="SAM" id="SignalP"/>
    </source>
</evidence>
<feature type="signal peptide" evidence="1">
    <location>
        <begin position="1"/>
        <end position="18"/>
    </location>
</feature>
<name>A0A4Q1KN83_9FLAO</name>
<reference evidence="3" key="1">
    <citation type="submission" date="2019-01" db="EMBL/GenBank/DDBJ databases">
        <title>Cytophagaceae bacterium strain CAR-16.</title>
        <authorList>
            <person name="Chen W.-M."/>
        </authorList>
    </citation>
    <scope>NUCLEOTIDE SEQUENCE [LARGE SCALE GENOMIC DNA]</scope>
    <source>
        <strain evidence="3">ICH-30</strain>
    </source>
</reference>
<evidence type="ECO:0008006" key="4">
    <source>
        <dbReference type="Google" id="ProtNLM"/>
    </source>
</evidence>
<evidence type="ECO:0000313" key="3">
    <source>
        <dbReference type="Proteomes" id="UP000289734"/>
    </source>
</evidence>
<sequence length="196" mass="22802">MKHFFLFILLLGMGLTHAQQKIRQGNFKNLKGITSYTVTFDYSGLQVHGFDSEEDYLKEKMEKRAHKEDEAEKFKLDWYADRSEKYEPQFIEYLNKRFENGEITFGKDIQAKHTLHVKTTWIYPGYNVVAGTEPAKISAIITIMETDNPSQILLEVEFNKSIGLEVGTFDFDQGDRIAKAYEKLAKNMVMQLKRVL</sequence>